<name>A0ABP7KTU4_9MICO</name>
<evidence type="ECO:0008006" key="4">
    <source>
        <dbReference type="Google" id="ProtNLM"/>
    </source>
</evidence>
<dbReference type="Pfam" id="PF01527">
    <property type="entry name" value="HTH_Tnp_1"/>
    <property type="match status" value="1"/>
</dbReference>
<comment type="caution">
    <text evidence="2">The sequence shown here is derived from an EMBL/GenBank/DDBJ whole genome shotgun (WGS) entry which is preliminary data.</text>
</comment>
<accession>A0ABP7KTU4</accession>
<evidence type="ECO:0000256" key="1">
    <source>
        <dbReference type="SAM" id="MobiDB-lite"/>
    </source>
</evidence>
<organism evidence="2 3">
    <name type="scientific">Leifsonia kafniensis</name>
    <dbReference type="NCBI Taxonomy" id="475957"/>
    <lineage>
        <taxon>Bacteria</taxon>
        <taxon>Bacillati</taxon>
        <taxon>Actinomycetota</taxon>
        <taxon>Actinomycetes</taxon>
        <taxon>Micrococcales</taxon>
        <taxon>Microbacteriaceae</taxon>
        <taxon>Leifsonia</taxon>
    </lineage>
</organism>
<feature type="compositionally biased region" description="Basic and acidic residues" evidence="1">
    <location>
        <begin position="93"/>
        <end position="108"/>
    </location>
</feature>
<gene>
    <name evidence="2" type="ORF">GCM10022381_29890</name>
</gene>
<proteinExistence type="predicted"/>
<dbReference type="Gene3D" id="1.10.10.60">
    <property type="entry name" value="Homeodomain-like"/>
    <property type="match status" value="1"/>
</dbReference>
<evidence type="ECO:0000313" key="3">
    <source>
        <dbReference type="Proteomes" id="UP001501803"/>
    </source>
</evidence>
<dbReference type="InterPro" id="IPR002514">
    <property type="entry name" value="Transposase_8"/>
</dbReference>
<feature type="region of interest" description="Disordered" evidence="1">
    <location>
        <begin position="78"/>
        <end position="108"/>
    </location>
</feature>
<protein>
    <recommendedName>
        <fullName evidence="4">Transposase</fullName>
    </recommendedName>
</protein>
<reference evidence="3" key="1">
    <citation type="journal article" date="2019" name="Int. J. Syst. Evol. Microbiol.">
        <title>The Global Catalogue of Microorganisms (GCM) 10K type strain sequencing project: providing services to taxonomists for standard genome sequencing and annotation.</title>
        <authorList>
            <consortium name="The Broad Institute Genomics Platform"/>
            <consortium name="The Broad Institute Genome Sequencing Center for Infectious Disease"/>
            <person name="Wu L."/>
            <person name="Ma J."/>
        </authorList>
    </citation>
    <scope>NUCLEOTIDE SEQUENCE [LARGE SCALE GENOMIC DNA]</scope>
    <source>
        <strain evidence="3">JCM 17021</strain>
    </source>
</reference>
<dbReference type="InterPro" id="IPR009057">
    <property type="entry name" value="Homeodomain-like_sf"/>
</dbReference>
<sequence length="108" mass="12218">MKRTFSPQFRAEAVQLVVSTGRPIKQVADELGITDQTLDVWVKQFNTENEARPGPALSPAQALELKEALTENARLRMENEFLEKPRPSSPRCNPEREMCSHLGREGQL</sequence>
<dbReference type="EMBL" id="BAABCN010000010">
    <property type="protein sequence ID" value="GAA3885769.1"/>
    <property type="molecule type" value="Genomic_DNA"/>
</dbReference>
<dbReference type="Proteomes" id="UP001501803">
    <property type="component" value="Unassembled WGS sequence"/>
</dbReference>
<evidence type="ECO:0000313" key="2">
    <source>
        <dbReference type="EMBL" id="GAA3885769.1"/>
    </source>
</evidence>
<keyword evidence="3" id="KW-1185">Reference proteome</keyword>
<dbReference type="RefSeq" id="WP_345068149.1">
    <property type="nucleotide sequence ID" value="NZ_BAABCN010000010.1"/>
</dbReference>
<dbReference type="SUPFAM" id="SSF46689">
    <property type="entry name" value="Homeodomain-like"/>
    <property type="match status" value="1"/>
</dbReference>